<gene>
    <name evidence="3" type="ORF">FALBO_1187</name>
</gene>
<dbReference type="AlphaFoldDB" id="A0A8H4PM32"/>
<sequence>MPTPDREQLSWFNQPGLFQTASQTHVQPFRCGQLRALPPEGLDEVLPTLDPVNPSRFIKAPKTDYVLVALDFEHLCMTKVGRYADGTQYRYHPLTEAGIAYLDMRNIMYKRGRGMMPGDRGSFWFRLMTPLHYILEEYKDHWGHLCRSDWLHVEPYLFAFGKSKVVREKELVNSLRGLFTSLQRMNRWKEEIKHNRPRELIFLTFDSTLVENTLSRLRLGWLAEPNVQIWDLQKDMQLELRFNWPKMRFEYVMESLGLRFEDNRFGNLAHCAGNAAVFTMQVFLALFYKDEEQSAAFAAKMPVSWLHFTWVGHTLDQTNIGPGDTARRREESQMNRHHVPQRRDMNAFY</sequence>
<dbReference type="GO" id="GO:0005634">
    <property type="term" value="C:nucleus"/>
    <property type="evidence" value="ECO:0007669"/>
    <property type="project" value="TreeGrafter"/>
</dbReference>
<dbReference type="InterPro" id="IPR040151">
    <property type="entry name" value="Gfd2/YDR514C-like"/>
</dbReference>
<protein>
    <recommendedName>
        <fullName evidence="2">Gfd2/YDR514C-like C-terminal domain-containing protein</fullName>
    </recommendedName>
</protein>
<dbReference type="InterPro" id="IPR048519">
    <property type="entry name" value="Gfd2/YDR514C-like_C"/>
</dbReference>
<feature type="domain" description="Gfd2/YDR514C-like C-terminal" evidence="2">
    <location>
        <begin position="89"/>
        <end position="285"/>
    </location>
</feature>
<dbReference type="Proteomes" id="UP000554235">
    <property type="component" value="Unassembled WGS sequence"/>
</dbReference>
<evidence type="ECO:0000313" key="4">
    <source>
        <dbReference type="Proteomes" id="UP000554235"/>
    </source>
</evidence>
<proteinExistence type="predicted"/>
<feature type="compositionally biased region" description="Basic and acidic residues" evidence="1">
    <location>
        <begin position="325"/>
        <end position="334"/>
    </location>
</feature>
<evidence type="ECO:0000259" key="2">
    <source>
        <dbReference type="Pfam" id="PF21762"/>
    </source>
</evidence>
<evidence type="ECO:0000256" key="1">
    <source>
        <dbReference type="SAM" id="MobiDB-lite"/>
    </source>
</evidence>
<dbReference type="OrthoDB" id="5953249at2759"/>
<keyword evidence="4" id="KW-1185">Reference proteome</keyword>
<reference evidence="3 4" key="1">
    <citation type="submission" date="2020-01" db="EMBL/GenBank/DDBJ databases">
        <title>Identification and distribution of gene clusters putatively required for synthesis of sphingolipid metabolism inhibitors in phylogenetically diverse species of the filamentous fungus Fusarium.</title>
        <authorList>
            <person name="Kim H.-S."/>
            <person name="Busman M."/>
            <person name="Brown D.W."/>
            <person name="Divon H."/>
            <person name="Uhlig S."/>
            <person name="Proctor R.H."/>
        </authorList>
    </citation>
    <scope>NUCLEOTIDE SEQUENCE [LARGE SCALE GENOMIC DNA]</scope>
    <source>
        <strain evidence="3 4">NRRL 20459</strain>
    </source>
</reference>
<accession>A0A8H4PM32</accession>
<dbReference type="Pfam" id="PF21762">
    <property type="entry name" value="DEDDh_C"/>
    <property type="match status" value="1"/>
</dbReference>
<organism evidence="3 4">
    <name type="scientific">Fusarium albosuccineum</name>
    <dbReference type="NCBI Taxonomy" id="1237068"/>
    <lineage>
        <taxon>Eukaryota</taxon>
        <taxon>Fungi</taxon>
        <taxon>Dikarya</taxon>
        <taxon>Ascomycota</taxon>
        <taxon>Pezizomycotina</taxon>
        <taxon>Sordariomycetes</taxon>
        <taxon>Hypocreomycetidae</taxon>
        <taxon>Hypocreales</taxon>
        <taxon>Nectriaceae</taxon>
        <taxon>Fusarium</taxon>
        <taxon>Fusarium decemcellulare species complex</taxon>
    </lineage>
</organism>
<dbReference type="PANTHER" id="PTHR28083">
    <property type="entry name" value="GOOD FOR FULL DBP5 ACTIVITY PROTEIN 2"/>
    <property type="match status" value="1"/>
</dbReference>
<feature type="region of interest" description="Disordered" evidence="1">
    <location>
        <begin position="319"/>
        <end position="338"/>
    </location>
</feature>
<name>A0A8H4PM32_9HYPO</name>
<comment type="caution">
    <text evidence="3">The sequence shown here is derived from an EMBL/GenBank/DDBJ whole genome shotgun (WGS) entry which is preliminary data.</text>
</comment>
<dbReference type="EMBL" id="JAADYS010000154">
    <property type="protein sequence ID" value="KAF4471895.1"/>
    <property type="molecule type" value="Genomic_DNA"/>
</dbReference>
<dbReference type="PANTHER" id="PTHR28083:SF1">
    <property type="entry name" value="GOOD FOR FULL DBP5 ACTIVITY PROTEIN 2"/>
    <property type="match status" value="1"/>
</dbReference>
<evidence type="ECO:0000313" key="3">
    <source>
        <dbReference type="EMBL" id="KAF4471895.1"/>
    </source>
</evidence>